<reference evidence="10" key="1">
    <citation type="submission" date="2009-09" db="EMBL/GenBank/DDBJ databases">
        <title>The complete chromosome of Desulfohalobium retbaense DSM 5692.</title>
        <authorList>
            <consortium name="US DOE Joint Genome Institute (JGI-PGF)"/>
            <person name="Lucas S."/>
            <person name="Copeland A."/>
            <person name="Lapidus A."/>
            <person name="Glavina del Rio T."/>
            <person name="Dalin E."/>
            <person name="Tice H."/>
            <person name="Bruce D."/>
            <person name="Goodwin L."/>
            <person name="Pitluck S."/>
            <person name="Kyrpides N."/>
            <person name="Mavromatis K."/>
            <person name="Ivanova N."/>
            <person name="Mikhailova N."/>
            <person name="Munk A.C."/>
            <person name="Brettin T."/>
            <person name="Detter J.C."/>
            <person name="Han C."/>
            <person name="Tapia R."/>
            <person name="Larimer F."/>
            <person name="Land M."/>
            <person name="Hauser L."/>
            <person name="Markowitz V."/>
            <person name="Cheng J.-F."/>
            <person name="Hugenholtz P."/>
            <person name="Woyke T."/>
            <person name="Wu D."/>
            <person name="Spring S."/>
            <person name="Klenk H.-P."/>
            <person name="Eisen J.A."/>
        </authorList>
    </citation>
    <scope>NUCLEOTIDE SEQUENCE [LARGE SCALE GENOMIC DNA]</scope>
    <source>
        <strain evidence="10">DSM 5692</strain>
    </source>
</reference>
<dbReference type="GO" id="GO:0003735">
    <property type="term" value="F:structural constituent of ribosome"/>
    <property type="evidence" value="ECO:0007669"/>
    <property type="project" value="InterPro"/>
</dbReference>
<dbReference type="PANTHER" id="PTHR33284">
    <property type="entry name" value="RIBOSOMAL PROTEIN L25/GLN-TRNA SYNTHETASE, ANTI-CODON-BINDING DOMAIN-CONTAINING PROTEIN"/>
    <property type="match status" value="1"/>
</dbReference>
<evidence type="ECO:0000313" key="9">
    <source>
        <dbReference type="EMBL" id="ACV68131.1"/>
    </source>
</evidence>
<gene>
    <name evidence="5" type="primary">rplY</name>
    <name evidence="5" type="synonym">ctc</name>
    <name evidence="9" type="ordered locus">Dret_0840</name>
</gene>
<dbReference type="OrthoDB" id="9786489at2"/>
<dbReference type="Gene3D" id="2.40.240.10">
    <property type="entry name" value="Ribosomal Protein L25, Chain P"/>
    <property type="match status" value="1"/>
</dbReference>
<evidence type="ECO:0000256" key="6">
    <source>
        <dbReference type="SAM" id="MobiDB-lite"/>
    </source>
</evidence>
<keyword evidence="3 5" id="KW-0689">Ribosomal protein</keyword>
<dbReference type="Gene3D" id="2.170.120.20">
    <property type="entry name" value="Ribosomal protein L25, beta domain"/>
    <property type="match status" value="1"/>
</dbReference>
<dbReference type="KEGG" id="drt:Dret_0840"/>
<feature type="compositionally biased region" description="Acidic residues" evidence="6">
    <location>
        <begin position="193"/>
        <end position="213"/>
    </location>
</feature>
<dbReference type="HOGENOM" id="CLU_075939_2_1_7"/>
<keyword evidence="2 5" id="KW-0694">RNA-binding</keyword>
<dbReference type="InterPro" id="IPR020056">
    <property type="entry name" value="Rbsml_bL25/Gln-tRNA_synth_N"/>
</dbReference>
<evidence type="ECO:0000256" key="1">
    <source>
        <dbReference type="ARBA" id="ARBA00022730"/>
    </source>
</evidence>
<dbReference type="SUPFAM" id="SSF50715">
    <property type="entry name" value="Ribosomal protein L25-like"/>
    <property type="match status" value="1"/>
</dbReference>
<comment type="subunit">
    <text evidence="5">Part of the 50S ribosomal subunit; part of the 5S rRNA/L5/L18/L25 subcomplex. Contacts the 5S rRNA. Binds to the 5S rRNA independently of L5 and L18.</text>
</comment>
<name>C8X134_DESRD</name>
<feature type="region of interest" description="Disordered" evidence="6">
    <location>
        <begin position="192"/>
        <end position="213"/>
    </location>
</feature>
<accession>C8X134</accession>
<keyword evidence="1 5" id="KW-0699">rRNA-binding</keyword>
<evidence type="ECO:0000256" key="3">
    <source>
        <dbReference type="ARBA" id="ARBA00022980"/>
    </source>
</evidence>
<feature type="domain" description="Large ribosomal subunit protein bL25 L25" evidence="7">
    <location>
        <begin position="7"/>
        <end position="97"/>
    </location>
</feature>
<keyword evidence="4 5" id="KW-0687">Ribonucleoprotein</keyword>
<feature type="domain" description="Large ribosomal subunit protein bL25 beta" evidence="8">
    <location>
        <begin position="105"/>
        <end position="187"/>
    </location>
</feature>
<dbReference type="GO" id="GO:0008097">
    <property type="term" value="F:5S rRNA binding"/>
    <property type="evidence" value="ECO:0007669"/>
    <property type="project" value="InterPro"/>
</dbReference>
<dbReference type="eggNOG" id="COG1825">
    <property type="taxonomic scope" value="Bacteria"/>
</dbReference>
<dbReference type="InterPro" id="IPR011035">
    <property type="entry name" value="Ribosomal_bL25/Gln-tRNA_synth"/>
</dbReference>
<dbReference type="STRING" id="485915.Dret_0840"/>
<organism evidence="9 10">
    <name type="scientific">Desulfohalobium retbaense (strain ATCC 49708 / DSM 5692 / JCM 16813 / HR100)</name>
    <dbReference type="NCBI Taxonomy" id="485915"/>
    <lineage>
        <taxon>Bacteria</taxon>
        <taxon>Pseudomonadati</taxon>
        <taxon>Thermodesulfobacteriota</taxon>
        <taxon>Desulfovibrionia</taxon>
        <taxon>Desulfovibrionales</taxon>
        <taxon>Desulfohalobiaceae</taxon>
        <taxon>Desulfohalobium</taxon>
    </lineage>
</organism>
<dbReference type="Pfam" id="PF01386">
    <property type="entry name" value="Ribosomal_L25p"/>
    <property type="match status" value="1"/>
</dbReference>
<dbReference type="GO" id="GO:0022625">
    <property type="term" value="C:cytosolic large ribosomal subunit"/>
    <property type="evidence" value="ECO:0007669"/>
    <property type="project" value="TreeGrafter"/>
</dbReference>
<dbReference type="CDD" id="cd00495">
    <property type="entry name" value="Ribosomal_L25_TL5_CTC"/>
    <property type="match status" value="1"/>
</dbReference>
<dbReference type="InterPro" id="IPR020930">
    <property type="entry name" value="Ribosomal_uL5_bac-type"/>
</dbReference>
<dbReference type="InterPro" id="IPR020057">
    <property type="entry name" value="Ribosomal_bL25_b-dom"/>
</dbReference>
<dbReference type="Proteomes" id="UP000001052">
    <property type="component" value="Chromosome"/>
</dbReference>
<sequence length="213" mass="23630">MSEEIRLQAFKRDEVGKQGLRSVRQQGYIPGIYYDAKGDNVPVKVRYRALESAFRKAHSNHVIQLEIANGGQGTPRPVMIWDIQHHPVKDLILHVDFFGVDMSKEIQVEIPVQIEGEAQGVVDGGQLTVYHEALLVSCLPDAIPENIRIDVSALEMNENVNIEDVTFPEGVVPVYDGEENFAVAGVNPIVEASLEEEEEEAEGEAPAEEAEEE</sequence>
<dbReference type="InterPro" id="IPR037121">
    <property type="entry name" value="Ribosomal_bL25_C"/>
</dbReference>
<evidence type="ECO:0000313" key="10">
    <source>
        <dbReference type="Proteomes" id="UP000001052"/>
    </source>
</evidence>
<dbReference type="AlphaFoldDB" id="C8X134"/>
<evidence type="ECO:0000256" key="2">
    <source>
        <dbReference type="ARBA" id="ARBA00022884"/>
    </source>
</evidence>
<dbReference type="NCBIfam" id="TIGR00731">
    <property type="entry name" value="bL25_bact_ctc"/>
    <property type="match status" value="1"/>
</dbReference>
<evidence type="ECO:0000259" key="7">
    <source>
        <dbReference type="Pfam" id="PF01386"/>
    </source>
</evidence>
<dbReference type="HAMAP" id="MF_01334">
    <property type="entry name" value="Ribosomal_bL25_CTC"/>
    <property type="match status" value="1"/>
</dbReference>
<dbReference type="Pfam" id="PF14693">
    <property type="entry name" value="Ribosomal_TL5_C"/>
    <property type="match status" value="1"/>
</dbReference>
<dbReference type="InterPro" id="IPR029751">
    <property type="entry name" value="Ribosomal_L25_dom"/>
</dbReference>
<dbReference type="InterPro" id="IPR001021">
    <property type="entry name" value="Ribosomal_bL25_long"/>
</dbReference>
<comment type="function">
    <text evidence="5">This is one of the proteins that binds to the 5S RNA in the ribosome where it forms part of the central protuberance.</text>
</comment>
<dbReference type="GO" id="GO:0006412">
    <property type="term" value="P:translation"/>
    <property type="evidence" value="ECO:0007669"/>
    <property type="project" value="UniProtKB-UniRule"/>
</dbReference>
<proteinExistence type="inferred from homology"/>
<comment type="similarity">
    <text evidence="5">Belongs to the bacterial ribosomal protein bL25 family. CTC subfamily.</text>
</comment>
<evidence type="ECO:0000256" key="4">
    <source>
        <dbReference type="ARBA" id="ARBA00023274"/>
    </source>
</evidence>
<keyword evidence="10" id="KW-1185">Reference proteome</keyword>
<evidence type="ECO:0000256" key="5">
    <source>
        <dbReference type="HAMAP-Rule" id="MF_01334"/>
    </source>
</evidence>
<evidence type="ECO:0000259" key="8">
    <source>
        <dbReference type="Pfam" id="PF14693"/>
    </source>
</evidence>
<protein>
    <recommendedName>
        <fullName evidence="5">Large ribosomal subunit protein bL25</fullName>
    </recommendedName>
    <alternativeName>
        <fullName evidence="5">General stress protein CTC</fullName>
    </alternativeName>
</protein>
<dbReference type="RefSeq" id="WP_015751289.1">
    <property type="nucleotide sequence ID" value="NC_013223.1"/>
</dbReference>
<reference evidence="9 10" key="2">
    <citation type="journal article" date="2010" name="Stand. Genomic Sci.">
        <title>Complete genome sequence of Desulfohalobium retbaense type strain (HR(100)).</title>
        <authorList>
            <person name="Spring S."/>
            <person name="Nolan M."/>
            <person name="Lapidus A."/>
            <person name="Glavina Del Rio T."/>
            <person name="Copeland A."/>
            <person name="Tice H."/>
            <person name="Cheng J.F."/>
            <person name="Lucas S."/>
            <person name="Land M."/>
            <person name="Chen F."/>
            <person name="Bruce D."/>
            <person name="Goodwin L."/>
            <person name="Pitluck S."/>
            <person name="Ivanova N."/>
            <person name="Mavromatis K."/>
            <person name="Mikhailova N."/>
            <person name="Pati A."/>
            <person name="Chen A."/>
            <person name="Palaniappan K."/>
            <person name="Hauser L."/>
            <person name="Chang Y.J."/>
            <person name="Jeffries C.D."/>
            <person name="Munk C."/>
            <person name="Kiss H."/>
            <person name="Chain P."/>
            <person name="Han C."/>
            <person name="Brettin T."/>
            <person name="Detter J.C."/>
            <person name="Schuler E."/>
            <person name="Goker M."/>
            <person name="Rohde M."/>
            <person name="Bristow J."/>
            <person name="Eisen J.A."/>
            <person name="Markowitz V."/>
            <person name="Hugenholtz P."/>
            <person name="Kyrpides N.C."/>
            <person name="Klenk H.P."/>
        </authorList>
    </citation>
    <scope>NUCLEOTIDE SEQUENCE [LARGE SCALE GENOMIC DNA]</scope>
    <source>
        <strain evidence="9 10">DSM 5692</strain>
    </source>
</reference>
<dbReference type="EMBL" id="CP001734">
    <property type="protein sequence ID" value="ACV68131.1"/>
    <property type="molecule type" value="Genomic_DNA"/>
</dbReference>
<dbReference type="PANTHER" id="PTHR33284:SF1">
    <property type="entry name" value="RIBOSOMAL PROTEIN L25_GLN-TRNA SYNTHETASE, ANTI-CODON-BINDING DOMAIN-CONTAINING PROTEIN"/>
    <property type="match status" value="1"/>
</dbReference>